<keyword evidence="3" id="KW-0963">Cytoplasm</keyword>
<comment type="subcellular location">
    <subcellularLocation>
        <location evidence="3">Cytoplasm</location>
    </subcellularLocation>
</comment>
<evidence type="ECO:0000313" key="5">
    <source>
        <dbReference type="Proteomes" id="UP000016960"/>
    </source>
</evidence>
<proteinExistence type="inferred from homology"/>
<dbReference type="HAMAP" id="MF_01385">
    <property type="entry name" value="UreF"/>
    <property type="match status" value="1"/>
</dbReference>
<dbReference type="EMBL" id="ASSJ01000079">
    <property type="protein sequence ID" value="ERN40302.1"/>
    <property type="molecule type" value="Genomic_DNA"/>
</dbReference>
<organism evidence="4 5">
    <name type="scientific">Rubidibacter lacunae KORDI 51-2</name>
    <dbReference type="NCBI Taxonomy" id="582515"/>
    <lineage>
        <taxon>Bacteria</taxon>
        <taxon>Bacillati</taxon>
        <taxon>Cyanobacteriota</taxon>
        <taxon>Cyanophyceae</taxon>
        <taxon>Oscillatoriophycideae</taxon>
        <taxon>Chroococcales</taxon>
        <taxon>Aphanothecaceae</taxon>
        <taxon>Rubidibacter</taxon>
    </lineage>
</organism>
<gene>
    <name evidence="3" type="primary">ureF</name>
    <name evidence="4" type="ORF">KR51_00032480</name>
</gene>
<protein>
    <recommendedName>
        <fullName evidence="3">Urease accessory protein UreF</fullName>
    </recommendedName>
</protein>
<dbReference type="STRING" id="582515.KR51_00032480"/>
<dbReference type="Pfam" id="PF01730">
    <property type="entry name" value="UreF"/>
    <property type="match status" value="1"/>
</dbReference>
<comment type="similarity">
    <text evidence="3">Belongs to the UreF family.</text>
</comment>
<accession>U5DGA0</accession>
<dbReference type="PATRIC" id="fig|582515.4.peg.3648"/>
<dbReference type="GO" id="GO:0005737">
    <property type="term" value="C:cytoplasm"/>
    <property type="evidence" value="ECO:0007669"/>
    <property type="project" value="UniProtKB-SubCell"/>
</dbReference>
<dbReference type="PANTHER" id="PTHR33620">
    <property type="entry name" value="UREASE ACCESSORY PROTEIN F"/>
    <property type="match status" value="1"/>
</dbReference>
<reference evidence="4 5" key="1">
    <citation type="submission" date="2013-05" db="EMBL/GenBank/DDBJ databases">
        <title>Draft genome sequence of Rubidibacter lacunae KORDI 51-2.</title>
        <authorList>
            <person name="Choi D.H."/>
            <person name="Noh J.H."/>
            <person name="Kwon K.-K."/>
            <person name="Lee J.-H."/>
            <person name="Ryu J.-Y."/>
        </authorList>
    </citation>
    <scope>NUCLEOTIDE SEQUENCE [LARGE SCALE GENOMIC DNA]</scope>
    <source>
        <strain evidence="4 5">KORDI 51-2</strain>
    </source>
</reference>
<dbReference type="PANTHER" id="PTHR33620:SF1">
    <property type="entry name" value="UREASE ACCESSORY PROTEIN F"/>
    <property type="match status" value="1"/>
</dbReference>
<dbReference type="Proteomes" id="UP000016960">
    <property type="component" value="Unassembled WGS sequence"/>
</dbReference>
<dbReference type="OrthoDB" id="9798772at2"/>
<keyword evidence="5" id="KW-1185">Reference proteome</keyword>
<dbReference type="GO" id="GO:0016151">
    <property type="term" value="F:nickel cation binding"/>
    <property type="evidence" value="ECO:0007669"/>
    <property type="project" value="UniProtKB-UniRule"/>
</dbReference>
<dbReference type="Gene3D" id="1.10.4190.10">
    <property type="entry name" value="Urease accessory protein UreF"/>
    <property type="match status" value="1"/>
</dbReference>
<name>U5DGA0_9CHRO</name>
<evidence type="ECO:0000256" key="2">
    <source>
        <dbReference type="ARBA" id="ARBA00023186"/>
    </source>
</evidence>
<dbReference type="InterPro" id="IPR002639">
    <property type="entry name" value="UreF"/>
</dbReference>
<dbReference type="InParanoid" id="U5DGA0"/>
<evidence type="ECO:0000313" key="4">
    <source>
        <dbReference type="EMBL" id="ERN40302.1"/>
    </source>
</evidence>
<evidence type="ECO:0000256" key="3">
    <source>
        <dbReference type="HAMAP-Rule" id="MF_01385"/>
    </source>
</evidence>
<sequence>MDFPPPALLSLLQLASPALPVGAFGYSEGLEALVASGTIDSRDRLTTWLSNELETGAVRVEAAVMLRARAAADCSDMDRLNSWNVWLAATRETDELHRQSAQMGGALLRLLQDLEPDIGTNASALVAPCQWAIAYGIAAARWAIAPNEATLGFLHGWATNLIGAGVKLVPLGQTAGQQVLRSLQQPLVETAQTIGQLGDDELESCSWGLALASSTHETQYSRLFRS</sequence>
<keyword evidence="1 3" id="KW-0996">Nickel insertion</keyword>
<evidence type="ECO:0000256" key="1">
    <source>
        <dbReference type="ARBA" id="ARBA00022988"/>
    </source>
</evidence>
<comment type="function">
    <text evidence="3">Required for maturation of urease via the functional incorporation of the urease nickel metallocenter.</text>
</comment>
<dbReference type="eggNOG" id="COG0830">
    <property type="taxonomic scope" value="Bacteria"/>
</dbReference>
<comment type="caution">
    <text evidence="4">The sequence shown here is derived from an EMBL/GenBank/DDBJ whole genome shotgun (WGS) entry which is preliminary data.</text>
</comment>
<dbReference type="InterPro" id="IPR038277">
    <property type="entry name" value="UreF_sf"/>
</dbReference>
<dbReference type="PIRSF" id="PIRSF009467">
    <property type="entry name" value="Ureas_acces_UreF"/>
    <property type="match status" value="1"/>
</dbReference>
<dbReference type="RefSeq" id="WP_022608852.1">
    <property type="nucleotide sequence ID" value="NZ_ASSJ01000079.1"/>
</dbReference>
<comment type="subunit">
    <text evidence="3">UreD, UreF and UreG form a complex that acts as a GTP-hydrolysis-dependent molecular chaperone, activating the urease apoprotein by helping to assemble the nickel containing metallocenter of UreC. The UreE protein probably delivers the nickel.</text>
</comment>
<dbReference type="AlphaFoldDB" id="U5DGA0"/>
<keyword evidence="2 3" id="KW-0143">Chaperone</keyword>